<accession>A0A433U9L8</accession>
<dbReference type="OrthoDB" id="6129167at2759"/>
<gene>
    <name evidence="3" type="ORF">EGW08_001732</name>
</gene>
<evidence type="ECO:0000256" key="1">
    <source>
        <dbReference type="SAM" id="MobiDB-lite"/>
    </source>
</evidence>
<dbReference type="Pfam" id="PF00075">
    <property type="entry name" value="RNase_H"/>
    <property type="match status" value="1"/>
</dbReference>
<protein>
    <recommendedName>
        <fullName evidence="2">RNase H type-1 domain-containing protein</fullName>
    </recommendedName>
</protein>
<dbReference type="InterPro" id="IPR002156">
    <property type="entry name" value="RNaseH_domain"/>
</dbReference>
<dbReference type="SUPFAM" id="SSF53098">
    <property type="entry name" value="Ribonuclease H-like"/>
    <property type="match status" value="1"/>
</dbReference>
<feature type="domain" description="RNase H type-1" evidence="2">
    <location>
        <begin position="94"/>
        <end position="170"/>
    </location>
</feature>
<dbReference type="GO" id="GO:0003676">
    <property type="term" value="F:nucleic acid binding"/>
    <property type="evidence" value="ECO:0007669"/>
    <property type="project" value="InterPro"/>
</dbReference>
<organism evidence="3 4">
    <name type="scientific">Elysia chlorotica</name>
    <name type="common">Eastern emerald elysia</name>
    <name type="synonym">Sea slug</name>
    <dbReference type="NCBI Taxonomy" id="188477"/>
    <lineage>
        <taxon>Eukaryota</taxon>
        <taxon>Metazoa</taxon>
        <taxon>Spiralia</taxon>
        <taxon>Lophotrochozoa</taxon>
        <taxon>Mollusca</taxon>
        <taxon>Gastropoda</taxon>
        <taxon>Heterobranchia</taxon>
        <taxon>Euthyneura</taxon>
        <taxon>Panpulmonata</taxon>
        <taxon>Sacoglossa</taxon>
        <taxon>Placobranchoidea</taxon>
        <taxon>Plakobranchidae</taxon>
        <taxon>Elysia</taxon>
    </lineage>
</organism>
<comment type="caution">
    <text evidence="3">The sequence shown here is derived from an EMBL/GenBank/DDBJ whole genome shotgun (WGS) entry which is preliminary data.</text>
</comment>
<reference evidence="3 4" key="1">
    <citation type="submission" date="2019-01" db="EMBL/GenBank/DDBJ databases">
        <title>A draft genome assembly of the solar-powered sea slug Elysia chlorotica.</title>
        <authorList>
            <person name="Cai H."/>
            <person name="Li Q."/>
            <person name="Fang X."/>
            <person name="Li J."/>
            <person name="Curtis N.E."/>
            <person name="Altenburger A."/>
            <person name="Shibata T."/>
            <person name="Feng M."/>
            <person name="Maeda T."/>
            <person name="Schwartz J.A."/>
            <person name="Shigenobu S."/>
            <person name="Lundholm N."/>
            <person name="Nishiyama T."/>
            <person name="Yang H."/>
            <person name="Hasebe M."/>
            <person name="Li S."/>
            <person name="Pierce S.K."/>
            <person name="Wang J."/>
        </authorList>
    </citation>
    <scope>NUCLEOTIDE SEQUENCE [LARGE SCALE GENOMIC DNA]</scope>
    <source>
        <strain evidence="3">EC2010</strain>
        <tissue evidence="3">Whole organism of an adult</tissue>
    </source>
</reference>
<feature type="region of interest" description="Disordered" evidence="1">
    <location>
        <begin position="208"/>
        <end position="233"/>
    </location>
</feature>
<dbReference type="InterPro" id="IPR036397">
    <property type="entry name" value="RNaseH_sf"/>
</dbReference>
<dbReference type="Proteomes" id="UP000271974">
    <property type="component" value="Unassembled WGS sequence"/>
</dbReference>
<dbReference type="Gene3D" id="3.30.420.10">
    <property type="entry name" value="Ribonuclease H-like superfamily/Ribonuclease H"/>
    <property type="match status" value="1"/>
</dbReference>
<evidence type="ECO:0000313" key="3">
    <source>
        <dbReference type="EMBL" id="RUS90555.1"/>
    </source>
</evidence>
<dbReference type="AlphaFoldDB" id="A0A433U9L8"/>
<proteinExistence type="predicted"/>
<sequence length="233" mass="25518">MKGRMKDLARGRLKRSSFVHQAKRLRKGLKDMPSNVLPLTYIPEQTPWKEPKTHIEIKRTVPGVYSIKEQSDVEKRTAAMATIEDLNPVEAWTRIYTDGSATNAIQNGGAGIYIQYPNAEKDTISIPTGIHCSNYEAEACAIIEAATHLAEKTPQTNQVVFLTDALSVLQASENGKLAKLTTALGQLNYLRIVLQWIRDGNWSKPFPRKGNAAGVQGPPQAPVGSRGNAPCVG</sequence>
<dbReference type="InterPro" id="IPR012337">
    <property type="entry name" value="RNaseH-like_sf"/>
</dbReference>
<evidence type="ECO:0000313" key="4">
    <source>
        <dbReference type="Proteomes" id="UP000271974"/>
    </source>
</evidence>
<dbReference type="GO" id="GO:0004523">
    <property type="term" value="F:RNA-DNA hybrid ribonuclease activity"/>
    <property type="evidence" value="ECO:0007669"/>
    <property type="project" value="InterPro"/>
</dbReference>
<dbReference type="STRING" id="188477.A0A433U9L8"/>
<dbReference type="EMBL" id="RQTK01000030">
    <property type="protein sequence ID" value="RUS90555.1"/>
    <property type="molecule type" value="Genomic_DNA"/>
</dbReference>
<evidence type="ECO:0000259" key="2">
    <source>
        <dbReference type="Pfam" id="PF00075"/>
    </source>
</evidence>
<keyword evidence="4" id="KW-1185">Reference proteome</keyword>
<name>A0A433U9L8_ELYCH</name>